<evidence type="ECO:0000313" key="2">
    <source>
        <dbReference type="EMBL" id="AKM77756.1"/>
    </source>
</evidence>
<dbReference type="EMBL" id="CP011209">
    <property type="protein sequence ID" value="AKM77756.1"/>
    <property type="molecule type" value="Genomic_DNA"/>
</dbReference>
<protein>
    <submittedName>
        <fullName evidence="2">Uncharacterized protein</fullName>
    </submittedName>
</protein>
<dbReference type="Proteomes" id="UP000035656">
    <property type="component" value="Chromosome"/>
</dbReference>
<gene>
    <name evidence="2" type="ORF">UX70_C0001G0018</name>
</gene>
<evidence type="ECO:0000313" key="3">
    <source>
        <dbReference type="Proteomes" id="UP000035656"/>
    </source>
</evidence>
<organism evidence="2 3">
    <name type="scientific">Candidatus Wolfebacteria bacterium GW2011_GWB1_47_1</name>
    <dbReference type="NCBI Taxonomy" id="1619007"/>
    <lineage>
        <taxon>Bacteria</taxon>
        <taxon>Candidatus Wolfeibacteriota</taxon>
    </lineage>
</organism>
<feature type="compositionally biased region" description="Basic and acidic residues" evidence="1">
    <location>
        <begin position="309"/>
        <end position="322"/>
    </location>
</feature>
<dbReference type="STRING" id="1619007.UX70_C0001G0018"/>
<dbReference type="AlphaFoldDB" id="A0A0G4AQ48"/>
<proteinExistence type="predicted"/>
<feature type="region of interest" description="Disordered" evidence="1">
    <location>
        <begin position="309"/>
        <end position="328"/>
    </location>
</feature>
<accession>A0A0G4AQ48</accession>
<reference evidence="2 3" key="1">
    <citation type="journal article" date="2015" name="Nature">
        <title>rRNA introns, odd ribosomes, and small enigmatic genomes across a large radiation of phyla.</title>
        <authorList>
            <person name="Brown C.T."/>
            <person name="Hug L.A."/>
            <person name="Thomas B.C."/>
            <person name="Sharon I."/>
            <person name="Castelle C.J."/>
            <person name="Singh A."/>
            <person name="Wilkins M.J."/>
            <person name="Williams K.H."/>
            <person name="Banfield J.F."/>
        </authorList>
    </citation>
    <scope>NUCLEOTIDE SEQUENCE [LARGE SCALE GENOMIC DNA]</scope>
</reference>
<name>A0A0G4AQ48_9BACT</name>
<dbReference type="KEGG" id="pwo:UX70_C0001G0018"/>
<evidence type="ECO:0000256" key="1">
    <source>
        <dbReference type="SAM" id="MobiDB-lite"/>
    </source>
</evidence>
<sequence>MELIIEKAKKKKNLSKEEQLDELLKRGIHISYDAQEEDILSAEDPADMLGKVFNDYHLWKMDARDFFLKYNYENEENFFFEADDVPMMKGGIAYSYADSPESQSLLKKIRKETKDKLVFLRNFKKTEFQEKEEGEVPKDKNLYNEARRVNKKSIVKLELPADMLWENVMLKMKEELRDVEIFYDGKYIKKVSYADLGFFVGKVQEKPDRQWGFLCALAVFSGKNKDWATPASIGLMITARSENKKVISAEGVHQIKRAFTKRLKEIFETQKEPFEKTDGYYLPKFKVLPEKELRREDVWMTGGVMTDSKNNKDNRSRFKEDFEGIGAE</sequence>